<evidence type="ECO:0000313" key="3">
    <source>
        <dbReference type="Proteomes" id="UP001501710"/>
    </source>
</evidence>
<evidence type="ECO:0000256" key="1">
    <source>
        <dbReference type="SAM" id="Phobius"/>
    </source>
</evidence>
<protein>
    <submittedName>
        <fullName evidence="2">Uncharacterized protein</fullName>
    </submittedName>
</protein>
<comment type="caution">
    <text evidence="2">The sequence shown here is derived from an EMBL/GenBank/DDBJ whole genome shotgun (WGS) entry which is preliminary data.</text>
</comment>
<keyword evidence="1" id="KW-0472">Membrane</keyword>
<evidence type="ECO:0000313" key="2">
    <source>
        <dbReference type="EMBL" id="GAA4229063.1"/>
    </source>
</evidence>
<organism evidence="2 3">
    <name type="scientific">Actinomadura meridiana</name>
    <dbReference type="NCBI Taxonomy" id="559626"/>
    <lineage>
        <taxon>Bacteria</taxon>
        <taxon>Bacillati</taxon>
        <taxon>Actinomycetota</taxon>
        <taxon>Actinomycetes</taxon>
        <taxon>Streptosporangiales</taxon>
        <taxon>Thermomonosporaceae</taxon>
        <taxon>Actinomadura</taxon>
    </lineage>
</organism>
<reference evidence="3" key="1">
    <citation type="journal article" date="2019" name="Int. J. Syst. Evol. Microbiol.">
        <title>The Global Catalogue of Microorganisms (GCM) 10K type strain sequencing project: providing services to taxonomists for standard genome sequencing and annotation.</title>
        <authorList>
            <consortium name="The Broad Institute Genomics Platform"/>
            <consortium name="The Broad Institute Genome Sequencing Center for Infectious Disease"/>
            <person name="Wu L."/>
            <person name="Ma J."/>
        </authorList>
    </citation>
    <scope>NUCLEOTIDE SEQUENCE [LARGE SCALE GENOMIC DNA]</scope>
    <source>
        <strain evidence="3">JCM 17440</strain>
    </source>
</reference>
<dbReference type="RefSeq" id="WP_344893538.1">
    <property type="nucleotide sequence ID" value="NZ_BAABAS010000005.1"/>
</dbReference>
<accession>A0ABP8BWZ7</accession>
<sequence>MNRRTRYAAAGLIGIAGLVVAATIAVLGLLASGYVPTAPSGYLINI</sequence>
<proteinExistence type="predicted"/>
<feature type="transmembrane region" description="Helical" evidence="1">
    <location>
        <begin position="7"/>
        <end position="31"/>
    </location>
</feature>
<keyword evidence="1" id="KW-1133">Transmembrane helix</keyword>
<keyword evidence="1" id="KW-0812">Transmembrane</keyword>
<keyword evidence="3" id="KW-1185">Reference proteome</keyword>
<gene>
    <name evidence="2" type="ORF">GCM10022254_20670</name>
</gene>
<name>A0ABP8BWZ7_9ACTN</name>
<dbReference type="Proteomes" id="UP001501710">
    <property type="component" value="Unassembled WGS sequence"/>
</dbReference>
<dbReference type="EMBL" id="BAABAS010000005">
    <property type="protein sequence ID" value="GAA4229063.1"/>
    <property type="molecule type" value="Genomic_DNA"/>
</dbReference>